<protein>
    <submittedName>
        <fullName evidence="1">Sulfite reductase</fullName>
    </submittedName>
</protein>
<sequence>MAMVMCMNQQINPTLLLDQQVIKAKIPLFNKALFKNGIEESSFIGREVMKVSFENDLYGRCYEGNAYAFCENNVTFLFIELWLKGNSSEFLSMWNTLEIKTCDHIEKEYTNIREEASQYLSSIKDLVKGDKVDDNLYAQDIILADNENRLIYSYKISNVRRSDFKEEELSKMREVGKNPLLKT</sequence>
<proteinExistence type="predicted"/>
<organism evidence="1 2">
    <name type="scientific">Bacteroides thetaiotaomicron</name>
    <dbReference type="NCBI Taxonomy" id="818"/>
    <lineage>
        <taxon>Bacteria</taxon>
        <taxon>Pseudomonadati</taxon>
        <taxon>Bacteroidota</taxon>
        <taxon>Bacteroidia</taxon>
        <taxon>Bacteroidales</taxon>
        <taxon>Bacteroidaceae</taxon>
        <taxon>Bacteroides</taxon>
    </lineage>
</organism>
<evidence type="ECO:0000313" key="1">
    <source>
        <dbReference type="EMBL" id="KAB4482237.1"/>
    </source>
</evidence>
<accession>A0A412GPU6</accession>
<dbReference type="RefSeq" id="WP_008762003.1">
    <property type="nucleotide sequence ID" value="NZ_JBLHAG010000012.1"/>
</dbReference>
<name>A0A412GPU6_BACT4</name>
<reference evidence="1 2" key="1">
    <citation type="journal article" date="2019" name="Nat. Med.">
        <title>A library of human gut bacterial isolates paired with longitudinal multiomics data enables mechanistic microbiome research.</title>
        <authorList>
            <person name="Poyet M."/>
            <person name="Groussin M."/>
            <person name="Gibbons S.M."/>
            <person name="Avila-Pacheco J."/>
            <person name="Jiang X."/>
            <person name="Kearney S.M."/>
            <person name="Perrotta A.R."/>
            <person name="Berdy B."/>
            <person name="Zhao S."/>
            <person name="Lieberman T.D."/>
            <person name="Swanson P.K."/>
            <person name="Smith M."/>
            <person name="Roesemann S."/>
            <person name="Alexander J.E."/>
            <person name="Rich S.A."/>
            <person name="Livny J."/>
            <person name="Vlamakis H."/>
            <person name="Clish C."/>
            <person name="Bullock K."/>
            <person name="Deik A."/>
            <person name="Scott J."/>
            <person name="Pierce K.A."/>
            <person name="Xavier R.J."/>
            <person name="Alm E.J."/>
        </authorList>
    </citation>
    <scope>NUCLEOTIDE SEQUENCE [LARGE SCALE GENOMIC DNA]</scope>
    <source>
        <strain evidence="1 2">BIOML-A162</strain>
    </source>
</reference>
<comment type="caution">
    <text evidence="1">The sequence shown here is derived from an EMBL/GenBank/DDBJ whole genome shotgun (WGS) entry which is preliminary data.</text>
</comment>
<dbReference type="AlphaFoldDB" id="A0A412GPU6"/>
<evidence type="ECO:0000313" key="2">
    <source>
        <dbReference type="Proteomes" id="UP000436858"/>
    </source>
</evidence>
<dbReference type="EMBL" id="WCRY01000010">
    <property type="protein sequence ID" value="KAB4482237.1"/>
    <property type="molecule type" value="Genomic_DNA"/>
</dbReference>
<gene>
    <name evidence="1" type="ORF">GAN91_12185</name>
</gene>
<dbReference type="Proteomes" id="UP000436858">
    <property type="component" value="Unassembled WGS sequence"/>
</dbReference>